<name>A0A1I3AQ29_9ACTN</name>
<dbReference type="PANTHER" id="PTHR43649:SF31">
    <property type="entry name" value="SN-GLYCEROL-3-PHOSPHATE-BINDING PERIPLASMIC PROTEIN UGPB"/>
    <property type="match status" value="1"/>
</dbReference>
<evidence type="ECO:0000313" key="7">
    <source>
        <dbReference type="EMBL" id="SFH52103.1"/>
    </source>
</evidence>
<reference evidence="7 8" key="1">
    <citation type="submission" date="2016-10" db="EMBL/GenBank/DDBJ databases">
        <authorList>
            <person name="de Groot N.N."/>
        </authorList>
    </citation>
    <scope>NUCLEOTIDE SEQUENCE [LARGE SCALE GENOMIC DNA]</scope>
    <source>
        <strain evidence="7 8">CPCC 202808</strain>
    </source>
</reference>
<dbReference type="Gene3D" id="3.40.190.10">
    <property type="entry name" value="Periplasmic binding protein-like II"/>
    <property type="match status" value="2"/>
</dbReference>
<dbReference type="Pfam" id="PF01547">
    <property type="entry name" value="SBP_bac_1"/>
    <property type="match status" value="1"/>
</dbReference>
<dbReference type="InterPro" id="IPR006059">
    <property type="entry name" value="SBP"/>
</dbReference>
<evidence type="ECO:0000256" key="1">
    <source>
        <dbReference type="ARBA" id="ARBA00004196"/>
    </source>
</evidence>
<dbReference type="InterPro" id="IPR006311">
    <property type="entry name" value="TAT_signal"/>
</dbReference>
<dbReference type="Proteomes" id="UP000199052">
    <property type="component" value="Unassembled WGS sequence"/>
</dbReference>
<evidence type="ECO:0000256" key="4">
    <source>
        <dbReference type="ARBA" id="ARBA00022729"/>
    </source>
</evidence>
<dbReference type="STRING" id="504797.SAMN05421678_12018"/>
<feature type="region of interest" description="Disordered" evidence="5">
    <location>
        <begin position="37"/>
        <end position="58"/>
    </location>
</feature>
<proteinExistence type="inferred from homology"/>
<comment type="similarity">
    <text evidence="2">Belongs to the bacterial solute-binding protein 1 family.</text>
</comment>
<dbReference type="GO" id="GO:0030313">
    <property type="term" value="C:cell envelope"/>
    <property type="evidence" value="ECO:0007669"/>
    <property type="project" value="UniProtKB-SubCell"/>
</dbReference>
<comment type="subcellular location">
    <subcellularLocation>
        <location evidence="1">Cell envelope</location>
    </subcellularLocation>
</comment>
<organism evidence="7 8">
    <name type="scientific">Actinopolymorpha cephalotaxi</name>
    <dbReference type="NCBI Taxonomy" id="504797"/>
    <lineage>
        <taxon>Bacteria</taxon>
        <taxon>Bacillati</taxon>
        <taxon>Actinomycetota</taxon>
        <taxon>Actinomycetes</taxon>
        <taxon>Propionibacteriales</taxon>
        <taxon>Actinopolymorphaceae</taxon>
        <taxon>Actinopolymorpha</taxon>
    </lineage>
</organism>
<dbReference type="OrthoDB" id="8663148at2"/>
<evidence type="ECO:0000256" key="6">
    <source>
        <dbReference type="SAM" id="SignalP"/>
    </source>
</evidence>
<accession>A0A1I3AQ29</accession>
<feature type="signal peptide" evidence="6">
    <location>
        <begin position="1"/>
        <end position="34"/>
    </location>
</feature>
<dbReference type="NCBIfam" id="TIGR03851">
    <property type="entry name" value="chitin_NgcE"/>
    <property type="match status" value="1"/>
</dbReference>
<dbReference type="InterPro" id="IPR022386">
    <property type="entry name" value="Chitin_NgcE"/>
</dbReference>
<protein>
    <submittedName>
        <fullName evidence="7">N-acetylglucosamine transport system substrate-binding protein</fullName>
    </submittedName>
</protein>
<dbReference type="AlphaFoldDB" id="A0A1I3AQ29"/>
<evidence type="ECO:0000256" key="3">
    <source>
        <dbReference type="ARBA" id="ARBA00022448"/>
    </source>
</evidence>
<dbReference type="PANTHER" id="PTHR43649">
    <property type="entry name" value="ARABINOSE-BINDING PROTEIN-RELATED"/>
    <property type="match status" value="1"/>
</dbReference>
<dbReference type="PROSITE" id="PS51318">
    <property type="entry name" value="TAT"/>
    <property type="match status" value="1"/>
</dbReference>
<sequence>MDMNTRRVTRRRILQGAVGAAALAPFGGALTSCAAGTTGDSGAKKKQPAKSATSANNPFGLEKSSSVEAVIFNGGYGYDYVTFATKQVDGKFSTKTKVTPTTQIAQQLQPRFVGGNPPDLIDNSGANQIGFNTIVDQLESLDDLFESNNYEGTKIADTVYPHVKDPGTFSGKFAAMNYAMTVYAVWYSKTLFDQNGWTAPKTWDETIALGEKAKAKGKYLFVWGKEAATYYHTLAMDSAIKEGGPEVRLALENLEPKAWSHPALQQVFKAMETCVKKGYFVPGGAGTQFTSAQAKWSNDQQAILYPSGGWIENEMKKATKAGFTMTGIPEMTVTDSPKMPYESLRSAAGEPFIVPSKAKNSAGGKEILRAMLSKDAATNFSKTRLAPTIVKDTVPSDGFGSSALVSQTSMLSAAGTNVFNYQFGTYYGLNADQLTVWNSFLSGKLDVAGLTKGLQQISDKVANDSSVKKLKVTS</sequence>
<dbReference type="InterPro" id="IPR050490">
    <property type="entry name" value="Bact_solute-bd_prot1"/>
</dbReference>
<evidence type="ECO:0000313" key="8">
    <source>
        <dbReference type="Proteomes" id="UP000199052"/>
    </source>
</evidence>
<gene>
    <name evidence="7" type="ORF">SAMN05421678_12018</name>
</gene>
<dbReference type="PROSITE" id="PS51257">
    <property type="entry name" value="PROKAR_LIPOPROTEIN"/>
    <property type="match status" value="1"/>
</dbReference>
<feature type="chain" id="PRO_5011647143" evidence="6">
    <location>
        <begin position="35"/>
        <end position="474"/>
    </location>
</feature>
<dbReference type="EMBL" id="FOOI01000020">
    <property type="protein sequence ID" value="SFH52103.1"/>
    <property type="molecule type" value="Genomic_DNA"/>
</dbReference>
<evidence type="ECO:0000256" key="2">
    <source>
        <dbReference type="ARBA" id="ARBA00008520"/>
    </source>
</evidence>
<dbReference type="SUPFAM" id="SSF53850">
    <property type="entry name" value="Periplasmic binding protein-like II"/>
    <property type="match status" value="1"/>
</dbReference>
<keyword evidence="4 6" id="KW-0732">Signal</keyword>
<evidence type="ECO:0000256" key="5">
    <source>
        <dbReference type="SAM" id="MobiDB-lite"/>
    </source>
</evidence>
<keyword evidence="3" id="KW-0813">Transport</keyword>